<keyword evidence="2" id="KW-1185">Reference proteome</keyword>
<dbReference type="Proteomes" id="UP001630127">
    <property type="component" value="Unassembled WGS sequence"/>
</dbReference>
<comment type="caution">
    <text evidence="1">The sequence shown here is derived from an EMBL/GenBank/DDBJ whole genome shotgun (WGS) entry which is preliminary data.</text>
</comment>
<gene>
    <name evidence="1" type="ORF">ACH5RR_037392</name>
</gene>
<protein>
    <submittedName>
        <fullName evidence="1">Uncharacterized protein</fullName>
    </submittedName>
</protein>
<evidence type="ECO:0000313" key="1">
    <source>
        <dbReference type="EMBL" id="KAL3502943.1"/>
    </source>
</evidence>
<dbReference type="EMBL" id="JBJUIK010000015">
    <property type="protein sequence ID" value="KAL3502943.1"/>
    <property type="molecule type" value="Genomic_DNA"/>
</dbReference>
<organism evidence="1 2">
    <name type="scientific">Cinchona calisaya</name>
    <dbReference type="NCBI Taxonomy" id="153742"/>
    <lineage>
        <taxon>Eukaryota</taxon>
        <taxon>Viridiplantae</taxon>
        <taxon>Streptophyta</taxon>
        <taxon>Embryophyta</taxon>
        <taxon>Tracheophyta</taxon>
        <taxon>Spermatophyta</taxon>
        <taxon>Magnoliopsida</taxon>
        <taxon>eudicotyledons</taxon>
        <taxon>Gunneridae</taxon>
        <taxon>Pentapetalae</taxon>
        <taxon>asterids</taxon>
        <taxon>lamiids</taxon>
        <taxon>Gentianales</taxon>
        <taxon>Rubiaceae</taxon>
        <taxon>Cinchonoideae</taxon>
        <taxon>Cinchoneae</taxon>
        <taxon>Cinchona</taxon>
    </lineage>
</organism>
<reference evidence="1 2" key="1">
    <citation type="submission" date="2024-11" db="EMBL/GenBank/DDBJ databases">
        <title>A near-complete genome assembly of Cinchona calisaya.</title>
        <authorList>
            <person name="Lian D.C."/>
            <person name="Zhao X.W."/>
            <person name="Wei L."/>
        </authorList>
    </citation>
    <scope>NUCLEOTIDE SEQUENCE [LARGE SCALE GENOMIC DNA]</scope>
    <source>
        <tissue evidence="1">Nenye</tissue>
    </source>
</reference>
<sequence length="172" mass="19295">MDPQETYRWASTSNSNVSSHEQSQVVQVPGSSLEIIVEKVEKSTNFASDTRTSNGVGEGSNTIVLVKSDGQDHNVEHQVMAITVSLSKDEGVEGQWQWPQGRKLTAEGILLKNRTPDTFLPCSNSANRIIWHWNPQGWLEPRIRFSPNSLNIDQMVESRVIGDYLAQFGEHF</sequence>
<evidence type="ECO:0000313" key="2">
    <source>
        <dbReference type="Proteomes" id="UP001630127"/>
    </source>
</evidence>
<name>A0ABD2Y7B2_9GENT</name>
<dbReference type="AlphaFoldDB" id="A0ABD2Y7B2"/>
<accession>A0ABD2Y7B2</accession>
<proteinExistence type="predicted"/>